<accession>A0AAN7VZL6</accession>
<dbReference type="PANTHER" id="PTHR45937">
    <property type="entry name" value="ASPARAGINE SYNTHETASE DOMAIN-CONTAINING PROTEIN 1"/>
    <property type="match status" value="1"/>
</dbReference>
<dbReference type="InterPro" id="IPR017932">
    <property type="entry name" value="GATase_2_dom"/>
</dbReference>
<dbReference type="SUPFAM" id="SSF56235">
    <property type="entry name" value="N-terminal nucleophile aminohydrolases (Ntn hydrolases)"/>
    <property type="match status" value="1"/>
</dbReference>
<name>A0AAN7VZL6_9PEZI</name>
<feature type="domain" description="Glutamine amidotransferase type-2" evidence="5">
    <location>
        <begin position="1"/>
        <end position="176"/>
    </location>
</feature>
<dbReference type="GO" id="GO:0004066">
    <property type="term" value="F:asparagine synthase (glutamine-hydrolyzing) activity"/>
    <property type="evidence" value="ECO:0007669"/>
    <property type="project" value="InterPro"/>
</dbReference>
<evidence type="ECO:0000256" key="2">
    <source>
        <dbReference type="ARBA" id="ARBA00022888"/>
    </source>
</evidence>
<dbReference type="Pfam" id="PF00733">
    <property type="entry name" value="Asn_synthase"/>
    <property type="match status" value="1"/>
</dbReference>
<dbReference type="EMBL" id="JAVRQU010000023">
    <property type="protein sequence ID" value="KAK5690863.1"/>
    <property type="molecule type" value="Genomic_DNA"/>
</dbReference>
<keyword evidence="1" id="KW-0028">Amino-acid biosynthesis</keyword>
<dbReference type="GO" id="GO:0006529">
    <property type="term" value="P:asparagine biosynthetic process"/>
    <property type="evidence" value="ECO:0007669"/>
    <property type="project" value="UniProtKB-KW"/>
</dbReference>
<dbReference type="InterPro" id="IPR051857">
    <property type="entry name" value="Asn_synthetase_domain"/>
</dbReference>
<evidence type="ECO:0000256" key="1">
    <source>
        <dbReference type="ARBA" id="ARBA00022605"/>
    </source>
</evidence>
<dbReference type="PROSITE" id="PS51278">
    <property type="entry name" value="GATASE_TYPE_2"/>
    <property type="match status" value="1"/>
</dbReference>
<dbReference type="InterPro" id="IPR014729">
    <property type="entry name" value="Rossmann-like_a/b/a_fold"/>
</dbReference>
<comment type="caution">
    <text evidence="6">The sequence shown here is derived from an EMBL/GenBank/DDBJ whole genome shotgun (WGS) entry which is preliminary data.</text>
</comment>
<dbReference type="Gene3D" id="3.40.50.620">
    <property type="entry name" value="HUPs"/>
    <property type="match status" value="1"/>
</dbReference>
<feature type="region of interest" description="Disordered" evidence="4">
    <location>
        <begin position="1"/>
        <end position="23"/>
    </location>
</feature>
<dbReference type="PANTHER" id="PTHR45937:SF1">
    <property type="entry name" value="ASPARAGINE SYNTHETASE DOMAIN-CONTAINING PROTEIN 1"/>
    <property type="match status" value="1"/>
</dbReference>
<dbReference type="InterPro" id="IPR001962">
    <property type="entry name" value="Asn_synthase"/>
</dbReference>
<dbReference type="InterPro" id="IPR029055">
    <property type="entry name" value="Ntn_hydrolases_N"/>
</dbReference>
<proteinExistence type="predicted"/>
<dbReference type="Gene3D" id="3.60.20.10">
    <property type="entry name" value="Glutamine Phosphoribosylpyrophosphate, subunit 1, domain 1"/>
    <property type="match status" value="1"/>
</dbReference>
<evidence type="ECO:0000313" key="6">
    <source>
        <dbReference type="EMBL" id="KAK5690863.1"/>
    </source>
</evidence>
<keyword evidence="3" id="KW-0315">Glutamine amidotransferase</keyword>
<keyword evidence="2" id="KW-0061">Asparagine biosynthesis</keyword>
<dbReference type="AlphaFoldDB" id="A0AAN7VZL6"/>
<dbReference type="CDD" id="cd01991">
    <property type="entry name" value="Asn_synthase_B_C"/>
    <property type="match status" value="1"/>
</dbReference>
<organism evidence="6 7">
    <name type="scientific">Elasticomyces elasticus</name>
    <dbReference type="NCBI Taxonomy" id="574655"/>
    <lineage>
        <taxon>Eukaryota</taxon>
        <taxon>Fungi</taxon>
        <taxon>Dikarya</taxon>
        <taxon>Ascomycota</taxon>
        <taxon>Pezizomycotina</taxon>
        <taxon>Dothideomycetes</taxon>
        <taxon>Dothideomycetidae</taxon>
        <taxon>Mycosphaerellales</taxon>
        <taxon>Teratosphaeriaceae</taxon>
        <taxon>Elasticomyces</taxon>
    </lineage>
</organism>
<evidence type="ECO:0000256" key="3">
    <source>
        <dbReference type="ARBA" id="ARBA00022962"/>
    </source>
</evidence>
<evidence type="ECO:0000256" key="4">
    <source>
        <dbReference type="SAM" id="MobiDB-lite"/>
    </source>
</evidence>
<dbReference type="SUPFAM" id="SSF52402">
    <property type="entry name" value="Adenine nucleotide alpha hydrolases-like"/>
    <property type="match status" value="1"/>
</dbReference>
<protein>
    <recommendedName>
        <fullName evidence="5">Glutamine amidotransferase type-2 domain-containing protein</fullName>
    </recommendedName>
</protein>
<evidence type="ECO:0000259" key="5">
    <source>
        <dbReference type="PROSITE" id="PS51278"/>
    </source>
</evidence>
<gene>
    <name evidence="6" type="ORF">LTR97_012024</name>
</gene>
<evidence type="ECO:0000313" key="7">
    <source>
        <dbReference type="Proteomes" id="UP001310594"/>
    </source>
</evidence>
<reference evidence="6" key="1">
    <citation type="submission" date="2023-08" db="EMBL/GenBank/DDBJ databases">
        <title>Black Yeasts Isolated from many extreme environments.</title>
        <authorList>
            <person name="Coleine C."/>
            <person name="Stajich J.E."/>
            <person name="Selbmann L."/>
        </authorList>
    </citation>
    <scope>NUCLEOTIDE SEQUENCE</scope>
    <source>
        <strain evidence="6">CCFEE 5810</strain>
    </source>
</reference>
<dbReference type="Proteomes" id="UP001310594">
    <property type="component" value="Unassembled WGS sequence"/>
</dbReference>
<sequence length="536" mass="59046">MSSRPKSRRKYDGFDSDGSDESMTGDVLALRGDTAVKQPFGTATGATLCWNGEAWEIAGERPVFDNDTVAVAQLLDGIVSLTHSNQGNKTLTSANQAELMAEAMAQITGPYAFVFYDPSNGMLYFGRDFLGRRSLLWRTAGDGELLLSSVAGPMSPGDEHPWTEVEAGGLYYVDLASPYGCDDVYGSVQKVPYRFAELATHKGTHVRRSRTAAMARAHVKTRLHSASSAVNQLEVLLRSSLRRRLENVPGSKDAVVDSNLAVLFSGGLDCTVLARLAHVCYPKHKRIDLLNVAFENPRIHKAYSDAYELCPDRITGRASHAELMRVCPERSWTFIAINIPYTETLAHRQRIVDLMYPHDTEMDLSIATALYFAARGTGVASSTVDDHAPQFITTTNAKVLLSGLGADELFGGYQRHITAFNRKGFPGLLEELDLDVSRLGKRNLGRDDRVISNWAREARFPFLDEDVVAWAMAASVDKKCGFGEPKASADDADGSDLLEPEKKVLRCLAWKLDMKLVAKEKKRAVGAPFDMREISR</sequence>